<dbReference type="RefSeq" id="WP_341414873.1">
    <property type="nucleotide sequence ID" value="NZ_JBBPCC010000003.1"/>
</dbReference>
<gene>
    <name evidence="2" type="ORF">WMW72_07825</name>
</gene>
<dbReference type="Gene3D" id="2.40.50.660">
    <property type="match status" value="1"/>
</dbReference>
<keyword evidence="1" id="KW-0472">Membrane</keyword>
<evidence type="ECO:0000313" key="2">
    <source>
        <dbReference type="EMBL" id="MEK8127826.1"/>
    </source>
</evidence>
<name>A0ABU9DG85_9BACL</name>
<accession>A0ABU9DG85</accession>
<dbReference type="InterPro" id="IPR019635">
    <property type="entry name" value="DUF2500"/>
</dbReference>
<dbReference type="Proteomes" id="UP001469365">
    <property type="component" value="Unassembled WGS sequence"/>
</dbReference>
<evidence type="ECO:0000256" key="1">
    <source>
        <dbReference type="SAM" id="Phobius"/>
    </source>
</evidence>
<comment type="caution">
    <text evidence="2">The sequence shown here is derived from an EMBL/GenBank/DDBJ whole genome shotgun (WGS) entry which is preliminary data.</text>
</comment>
<proteinExistence type="predicted"/>
<keyword evidence="3" id="KW-1185">Reference proteome</keyword>
<sequence>MPGSFDHSFGPPFGFTVIFVLIAAIIIGTFIFIIVKGITVWSSNNAAEQITVPCQVVAKRTEVSGGSGNSSAHTSYYVTFEFQDGRRQEFHVRSEQFGLLVEGDTGYLTYQGTRLNRFDRQIRASG</sequence>
<feature type="transmembrane region" description="Helical" evidence="1">
    <location>
        <begin position="12"/>
        <end position="35"/>
    </location>
</feature>
<protein>
    <submittedName>
        <fullName evidence="2">DUF2500 domain-containing protein</fullName>
    </submittedName>
</protein>
<organism evidence="2 3">
    <name type="scientific">Paenibacillus filicis</name>
    <dbReference type="NCBI Taxonomy" id="669464"/>
    <lineage>
        <taxon>Bacteria</taxon>
        <taxon>Bacillati</taxon>
        <taxon>Bacillota</taxon>
        <taxon>Bacilli</taxon>
        <taxon>Bacillales</taxon>
        <taxon>Paenibacillaceae</taxon>
        <taxon>Paenibacillus</taxon>
    </lineage>
</organism>
<dbReference type="EMBL" id="JBBPCC010000003">
    <property type="protein sequence ID" value="MEK8127826.1"/>
    <property type="molecule type" value="Genomic_DNA"/>
</dbReference>
<evidence type="ECO:0000313" key="3">
    <source>
        <dbReference type="Proteomes" id="UP001469365"/>
    </source>
</evidence>
<keyword evidence="1" id="KW-0812">Transmembrane</keyword>
<dbReference type="Pfam" id="PF10694">
    <property type="entry name" value="DUF2500"/>
    <property type="match status" value="1"/>
</dbReference>
<keyword evidence="1" id="KW-1133">Transmembrane helix</keyword>
<reference evidence="2 3" key="1">
    <citation type="submission" date="2024-04" db="EMBL/GenBank/DDBJ databases">
        <title>draft genome sequnece of Paenibacillus filicis.</title>
        <authorList>
            <person name="Kim D.-U."/>
        </authorList>
    </citation>
    <scope>NUCLEOTIDE SEQUENCE [LARGE SCALE GENOMIC DNA]</scope>
    <source>
        <strain evidence="2 3">KACC14197</strain>
    </source>
</reference>